<organism evidence="1">
    <name type="scientific">marine sediment metagenome</name>
    <dbReference type="NCBI Taxonomy" id="412755"/>
    <lineage>
        <taxon>unclassified sequences</taxon>
        <taxon>metagenomes</taxon>
        <taxon>ecological metagenomes</taxon>
    </lineage>
</organism>
<dbReference type="AlphaFoldDB" id="X1N4R9"/>
<sequence length="103" mass="12368">EAFALEPNTHSDPIPTPNGYDIIWVVQYNEAYHEDINDETTYKKALRYIMAEREGSEEIDEKCRTWMEEILNNYDWEMFEDTFQEVLRAAKEMQKEINQGLRQ</sequence>
<protein>
    <submittedName>
        <fullName evidence="1">Uncharacterized protein</fullName>
    </submittedName>
</protein>
<evidence type="ECO:0000313" key="1">
    <source>
        <dbReference type="EMBL" id="GAI25251.1"/>
    </source>
</evidence>
<gene>
    <name evidence="1" type="ORF">S06H3_29965</name>
</gene>
<reference evidence="1" key="1">
    <citation type="journal article" date="2014" name="Front. Microbiol.">
        <title>High frequency of phylogenetically diverse reductive dehalogenase-homologous genes in deep subseafloor sedimentary metagenomes.</title>
        <authorList>
            <person name="Kawai M."/>
            <person name="Futagami T."/>
            <person name="Toyoda A."/>
            <person name="Takaki Y."/>
            <person name="Nishi S."/>
            <person name="Hori S."/>
            <person name="Arai W."/>
            <person name="Tsubouchi T."/>
            <person name="Morono Y."/>
            <person name="Uchiyama I."/>
            <person name="Ito T."/>
            <person name="Fujiyama A."/>
            <person name="Inagaki F."/>
            <person name="Takami H."/>
        </authorList>
    </citation>
    <scope>NUCLEOTIDE SEQUENCE</scope>
    <source>
        <strain evidence="1">Expedition CK06-06</strain>
    </source>
</reference>
<name>X1N4R9_9ZZZZ</name>
<dbReference type="EMBL" id="BARV01017610">
    <property type="protein sequence ID" value="GAI25251.1"/>
    <property type="molecule type" value="Genomic_DNA"/>
</dbReference>
<feature type="non-terminal residue" evidence="1">
    <location>
        <position position="1"/>
    </location>
</feature>
<comment type="caution">
    <text evidence="1">The sequence shown here is derived from an EMBL/GenBank/DDBJ whole genome shotgun (WGS) entry which is preliminary data.</text>
</comment>
<accession>X1N4R9</accession>
<proteinExistence type="predicted"/>